<dbReference type="AlphaFoldDB" id="W1YDU8"/>
<comment type="caution">
    <text evidence="1">The sequence shown here is derived from an EMBL/GenBank/DDBJ whole genome shotgun (WGS) entry which is preliminary data.</text>
</comment>
<name>W1YDU8_9ZZZZ</name>
<protein>
    <submittedName>
        <fullName evidence="1">Uncharacterized protein</fullName>
    </submittedName>
</protein>
<proteinExistence type="predicted"/>
<feature type="non-terminal residue" evidence="1">
    <location>
        <position position="36"/>
    </location>
</feature>
<sequence>MRGLNFNKKIKKNLNTLSTCEKVFRLFELINFLLLM</sequence>
<evidence type="ECO:0000313" key="1">
    <source>
        <dbReference type="EMBL" id="ETJ40682.1"/>
    </source>
</evidence>
<reference evidence="1" key="1">
    <citation type="submission" date="2013-12" db="EMBL/GenBank/DDBJ databases">
        <title>A Varibaculum cambriense genome reconstructed from a premature infant gut community with otherwise low bacterial novelty that shifts toward anaerobic metabolism during the third week of life.</title>
        <authorList>
            <person name="Brown C.T."/>
            <person name="Sharon I."/>
            <person name="Thomas B.C."/>
            <person name="Castelle C.J."/>
            <person name="Morowitz M.J."/>
            <person name="Banfield J.F."/>
        </authorList>
    </citation>
    <scope>NUCLEOTIDE SEQUENCE</scope>
</reference>
<dbReference type="EMBL" id="AZMM01005404">
    <property type="protein sequence ID" value="ETJ40682.1"/>
    <property type="molecule type" value="Genomic_DNA"/>
</dbReference>
<organism evidence="1">
    <name type="scientific">human gut metagenome</name>
    <dbReference type="NCBI Taxonomy" id="408170"/>
    <lineage>
        <taxon>unclassified sequences</taxon>
        <taxon>metagenomes</taxon>
        <taxon>organismal metagenomes</taxon>
    </lineage>
</organism>
<accession>W1YDU8</accession>
<gene>
    <name evidence="1" type="ORF">Q604_UNBC05404G0001</name>
</gene>